<dbReference type="AlphaFoldDB" id="R4Z285"/>
<dbReference type="STRING" id="1229780.BN381_210066"/>
<dbReference type="HOGENOM" id="CLU_192891_0_0_11"/>
<proteinExistence type="predicted"/>
<dbReference type="InterPro" id="IPR057767">
    <property type="entry name" value="UGSC-like_dom"/>
</dbReference>
<evidence type="ECO:0000313" key="3">
    <source>
        <dbReference type="Proteomes" id="UP000018291"/>
    </source>
</evidence>
<keyword evidence="3" id="KW-1185">Reference proteome</keyword>
<accession>R4Z285</accession>
<name>R4Z285_9ACTN</name>
<evidence type="ECO:0000313" key="2">
    <source>
        <dbReference type="EMBL" id="CCM63376.1"/>
    </source>
</evidence>
<organism evidence="2 3">
    <name type="scientific">Candidatus Neomicrothrix parvicella RN1</name>
    <dbReference type="NCBI Taxonomy" id="1229780"/>
    <lineage>
        <taxon>Bacteria</taxon>
        <taxon>Bacillati</taxon>
        <taxon>Actinomycetota</taxon>
        <taxon>Acidimicrobiia</taxon>
        <taxon>Acidimicrobiales</taxon>
        <taxon>Microthrixaceae</taxon>
        <taxon>Candidatus Neomicrothrix</taxon>
    </lineage>
</organism>
<comment type="caution">
    <text evidence="2">The sequence shown here is derived from an EMBL/GenBank/DDBJ whole genome shotgun (WGS) entry which is preliminary data.</text>
</comment>
<gene>
    <name evidence="2" type="ORF">BN381_210066</name>
</gene>
<dbReference type="Pfam" id="PF24696">
    <property type="entry name" value="UGSC"/>
    <property type="match status" value="1"/>
</dbReference>
<dbReference type="Proteomes" id="UP000018291">
    <property type="component" value="Unassembled WGS sequence"/>
</dbReference>
<protein>
    <submittedName>
        <fullName evidence="2">Selenoprotein</fullName>
    </submittedName>
</protein>
<dbReference type="eggNOG" id="ENOG5033EC4">
    <property type="taxonomic scope" value="Bacteria"/>
</dbReference>
<reference evidence="2 3" key="1">
    <citation type="journal article" date="2013" name="ISME J.">
        <title>Metabolic model for the filamentous 'Candidatus Microthrix parvicella' based on genomic and metagenomic analyses.</title>
        <authorList>
            <person name="Jon McIlroy S."/>
            <person name="Kristiansen R."/>
            <person name="Albertsen M."/>
            <person name="Michael Karst S."/>
            <person name="Rossetti S."/>
            <person name="Lund Nielsen J."/>
            <person name="Tandoi V."/>
            <person name="James Seviour R."/>
            <person name="Nielsen P.H."/>
        </authorList>
    </citation>
    <scope>NUCLEOTIDE SEQUENCE [LARGE SCALE GENOMIC DNA]</scope>
    <source>
        <strain evidence="2 3">RN1</strain>
    </source>
</reference>
<dbReference type="OrthoDB" id="7620369at2"/>
<dbReference type="EMBL" id="CANL01000014">
    <property type="protein sequence ID" value="CCM63376.1"/>
    <property type="molecule type" value="Genomic_DNA"/>
</dbReference>
<evidence type="ECO:0000259" key="1">
    <source>
        <dbReference type="Pfam" id="PF24696"/>
    </source>
</evidence>
<feature type="domain" description="UGSC-like" evidence="1">
    <location>
        <begin position="6"/>
        <end position="70"/>
    </location>
</feature>
<sequence>MHDLDDLERRGVPSVFVASTEFIDAANTQRAALGSAVRGVFVAHPIQDRTDEEMAALADGAVDDLIAALTGGPSPSPAP</sequence>